<evidence type="ECO:0000313" key="6">
    <source>
        <dbReference type="EMBL" id="KAJ6825874.1"/>
    </source>
</evidence>
<keyword evidence="2" id="KW-0636">Prenylation</keyword>
<dbReference type="InterPro" id="IPR044577">
    <property type="entry name" value="HIPP4/7/8/17/18/19"/>
</dbReference>
<feature type="compositionally biased region" description="Basic and acidic residues" evidence="4">
    <location>
        <begin position="210"/>
        <end position="235"/>
    </location>
</feature>
<evidence type="ECO:0000313" key="7">
    <source>
        <dbReference type="Proteomes" id="UP001140949"/>
    </source>
</evidence>
<keyword evidence="1" id="KW-0479">Metal-binding</keyword>
<feature type="compositionally biased region" description="Basic and acidic residues" evidence="4">
    <location>
        <begin position="116"/>
        <end position="131"/>
    </location>
</feature>
<comment type="caution">
    <text evidence="6">The sequence shown here is derived from an EMBL/GenBank/DDBJ whole genome shotgun (WGS) entry which is preliminary data.</text>
</comment>
<protein>
    <submittedName>
        <fullName evidence="6">Heavy metal-associated isoprenylated plant protein 7-like isoform X1</fullName>
    </submittedName>
</protein>
<evidence type="ECO:0000259" key="5">
    <source>
        <dbReference type="PROSITE" id="PS50846"/>
    </source>
</evidence>
<proteinExistence type="inferred from homology"/>
<feature type="compositionally biased region" description="Polar residues" evidence="4">
    <location>
        <begin position="1"/>
        <end position="18"/>
    </location>
</feature>
<evidence type="ECO:0000256" key="4">
    <source>
        <dbReference type="SAM" id="MobiDB-lite"/>
    </source>
</evidence>
<dbReference type="PANTHER" id="PTHR46195">
    <property type="entry name" value="HEAVY METAL-ASSOCIATED ISOPRENYLATED PLANT PROTEIN 7"/>
    <property type="match status" value="1"/>
</dbReference>
<keyword evidence="2" id="KW-0449">Lipoprotein</keyword>
<feature type="domain" description="HMA" evidence="5">
    <location>
        <begin position="40"/>
        <end position="104"/>
    </location>
</feature>
<keyword evidence="7" id="KW-1185">Reference proteome</keyword>
<feature type="region of interest" description="Disordered" evidence="4">
    <location>
        <begin position="103"/>
        <end position="131"/>
    </location>
</feature>
<dbReference type="Proteomes" id="UP001140949">
    <property type="component" value="Unassembled WGS sequence"/>
</dbReference>
<reference evidence="6" key="1">
    <citation type="journal article" date="2023" name="GigaByte">
        <title>Genome assembly of the bearded iris, Iris pallida Lam.</title>
        <authorList>
            <person name="Bruccoleri R.E."/>
            <person name="Oakeley E.J."/>
            <person name="Faust A.M.E."/>
            <person name="Altorfer M."/>
            <person name="Dessus-Babus S."/>
            <person name="Burckhardt D."/>
            <person name="Oertli M."/>
            <person name="Naumann U."/>
            <person name="Petersen F."/>
            <person name="Wong J."/>
        </authorList>
    </citation>
    <scope>NUCLEOTIDE SEQUENCE</scope>
    <source>
        <strain evidence="6">GSM-AAB239-AS_SAM_17_03QT</strain>
    </source>
</reference>
<dbReference type="SUPFAM" id="SSF55008">
    <property type="entry name" value="HMA, heavy metal-associated domain"/>
    <property type="match status" value="2"/>
</dbReference>
<feature type="region of interest" description="Disordered" evidence="4">
    <location>
        <begin position="1"/>
        <end position="44"/>
    </location>
</feature>
<feature type="compositionally biased region" description="Basic and acidic residues" evidence="4">
    <location>
        <begin position="19"/>
        <end position="38"/>
    </location>
</feature>
<name>A0AAX6GAY5_IRIPA</name>
<reference evidence="6" key="2">
    <citation type="submission" date="2023-04" db="EMBL/GenBank/DDBJ databases">
        <authorList>
            <person name="Bruccoleri R.E."/>
            <person name="Oakeley E.J."/>
            <person name="Faust A.-M."/>
            <person name="Dessus-Babus S."/>
            <person name="Altorfer M."/>
            <person name="Burckhardt D."/>
            <person name="Oertli M."/>
            <person name="Naumann U."/>
            <person name="Petersen F."/>
            <person name="Wong J."/>
        </authorList>
    </citation>
    <scope>NUCLEOTIDE SEQUENCE</scope>
    <source>
        <strain evidence="6">GSM-AAB239-AS_SAM_17_03QT</strain>
        <tissue evidence="6">Leaf</tissue>
    </source>
</reference>
<sequence length="271" mass="31188">MGEVSDLSNPASKISSYSKEQKQEEKKEEKKEDEKKEEEPPEIVLKVDMHCEGCARKVERSLRKFEGVQEVKTDSKVRKVVIKGKGVDPVKLCERVHKKTGKKALVISPLPQPPVEEAKDPPPEEKKEEPKPITVVLKVRMHCEKCAQVLQKRIKKMDGVETVVTDLSNDQILVTGLVDPIKLVENVYQRTRRQASIVQDEEKNEEENKDEEKNAKNTEEEKKEEEAKGEEDKTMEAMKMEYWGPRYQIEYAYDYPPQAFSDENPNACSIM</sequence>
<organism evidence="6 7">
    <name type="scientific">Iris pallida</name>
    <name type="common">Sweet iris</name>
    <dbReference type="NCBI Taxonomy" id="29817"/>
    <lineage>
        <taxon>Eukaryota</taxon>
        <taxon>Viridiplantae</taxon>
        <taxon>Streptophyta</taxon>
        <taxon>Embryophyta</taxon>
        <taxon>Tracheophyta</taxon>
        <taxon>Spermatophyta</taxon>
        <taxon>Magnoliopsida</taxon>
        <taxon>Liliopsida</taxon>
        <taxon>Asparagales</taxon>
        <taxon>Iridaceae</taxon>
        <taxon>Iridoideae</taxon>
        <taxon>Irideae</taxon>
        <taxon>Iris</taxon>
    </lineage>
</organism>
<accession>A0AAX6GAY5</accession>
<dbReference type="AlphaFoldDB" id="A0AAX6GAY5"/>
<dbReference type="Pfam" id="PF00403">
    <property type="entry name" value="HMA"/>
    <property type="match status" value="2"/>
</dbReference>
<dbReference type="PROSITE" id="PS50846">
    <property type="entry name" value="HMA_2"/>
    <property type="match status" value="2"/>
</dbReference>
<dbReference type="InterPro" id="IPR006121">
    <property type="entry name" value="HMA_dom"/>
</dbReference>
<gene>
    <name evidence="6" type="ORF">M6B38_375170</name>
</gene>
<evidence type="ECO:0000256" key="3">
    <source>
        <dbReference type="ARBA" id="ARBA00024045"/>
    </source>
</evidence>
<feature type="domain" description="HMA" evidence="5">
    <location>
        <begin position="132"/>
        <end position="196"/>
    </location>
</feature>
<feature type="region of interest" description="Disordered" evidence="4">
    <location>
        <begin position="192"/>
        <end position="235"/>
    </location>
</feature>
<dbReference type="InterPro" id="IPR036163">
    <property type="entry name" value="HMA_dom_sf"/>
</dbReference>
<comment type="similarity">
    <text evidence="3">Belongs to the HIPP family.</text>
</comment>
<evidence type="ECO:0000256" key="2">
    <source>
        <dbReference type="ARBA" id="ARBA00023289"/>
    </source>
</evidence>
<evidence type="ECO:0000256" key="1">
    <source>
        <dbReference type="ARBA" id="ARBA00022723"/>
    </source>
</evidence>
<dbReference type="Gene3D" id="3.30.70.100">
    <property type="match status" value="2"/>
</dbReference>
<dbReference type="CDD" id="cd00371">
    <property type="entry name" value="HMA"/>
    <property type="match status" value="2"/>
</dbReference>
<dbReference type="PANTHER" id="PTHR46195:SF10">
    <property type="entry name" value="HEAVY METAL-ASSOCIATED DOMAIN CONTAINING PROTEIN, EXPRESSED"/>
    <property type="match status" value="1"/>
</dbReference>
<dbReference type="EMBL" id="JANAVB010021403">
    <property type="protein sequence ID" value="KAJ6825874.1"/>
    <property type="molecule type" value="Genomic_DNA"/>
</dbReference>
<dbReference type="GO" id="GO:0046872">
    <property type="term" value="F:metal ion binding"/>
    <property type="evidence" value="ECO:0007669"/>
    <property type="project" value="UniProtKB-KW"/>
</dbReference>